<feature type="region of interest" description="Disordered" evidence="13">
    <location>
        <begin position="811"/>
        <end position="835"/>
    </location>
</feature>
<dbReference type="InterPro" id="IPR011009">
    <property type="entry name" value="Kinase-like_dom_sf"/>
</dbReference>
<dbReference type="WBParaSite" id="TREG1_75550.1">
    <property type="protein sequence ID" value="TREG1_75550.1"/>
    <property type="gene ID" value="TREG1_75550"/>
</dbReference>
<dbReference type="GO" id="GO:0048468">
    <property type="term" value="P:cell development"/>
    <property type="evidence" value="ECO:0007669"/>
    <property type="project" value="UniProtKB-ARBA"/>
</dbReference>
<keyword evidence="16" id="KW-1185">Reference proteome</keyword>
<feature type="region of interest" description="Disordered" evidence="13">
    <location>
        <begin position="678"/>
        <end position="784"/>
    </location>
</feature>
<dbReference type="InterPro" id="IPR020635">
    <property type="entry name" value="Tyr_kinase_cat_dom"/>
</dbReference>
<dbReference type="InterPro" id="IPR000719">
    <property type="entry name" value="Prot_kinase_dom"/>
</dbReference>
<feature type="region of interest" description="Disordered" evidence="13">
    <location>
        <begin position="1347"/>
        <end position="1378"/>
    </location>
</feature>
<dbReference type="Gene3D" id="2.30.30.40">
    <property type="entry name" value="SH3 Domains"/>
    <property type="match status" value="1"/>
</dbReference>
<dbReference type="Pfam" id="PF00017">
    <property type="entry name" value="SH2"/>
    <property type="match status" value="1"/>
</dbReference>
<dbReference type="SMART" id="SM00326">
    <property type="entry name" value="SH3"/>
    <property type="match status" value="1"/>
</dbReference>
<evidence type="ECO:0000256" key="11">
    <source>
        <dbReference type="PROSITE-ProRule" id="PRU10141"/>
    </source>
</evidence>
<dbReference type="PANTHER" id="PTHR24418">
    <property type="entry name" value="TYROSINE-PROTEIN KINASE"/>
    <property type="match status" value="1"/>
</dbReference>
<evidence type="ECO:0000256" key="4">
    <source>
        <dbReference type="ARBA" id="ARBA00022741"/>
    </source>
</evidence>
<keyword evidence="6 11" id="KW-0067">ATP-binding</keyword>
<dbReference type="Gene3D" id="3.30.505.10">
    <property type="entry name" value="SH2 domain"/>
    <property type="match status" value="1"/>
</dbReference>
<evidence type="ECO:0000256" key="1">
    <source>
        <dbReference type="ARBA" id="ARBA00004308"/>
    </source>
</evidence>
<feature type="compositionally biased region" description="Basic and acidic residues" evidence="13">
    <location>
        <begin position="738"/>
        <end position="747"/>
    </location>
</feature>
<dbReference type="InterPro" id="IPR001452">
    <property type="entry name" value="SH3_domain"/>
</dbReference>
<keyword evidence="3 12" id="KW-0808">Transferase</keyword>
<feature type="domain" description="SH2" evidence="14">
    <location>
        <begin position="183"/>
        <end position="273"/>
    </location>
</feature>
<dbReference type="PROSITE" id="PS50011">
    <property type="entry name" value="PROTEIN_KINASE_DOM"/>
    <property type="match status" value="1"/>
</dbReference>
<dbReference type="Pfam" id="PF07714">
    <property type="entry name" value="PK_Tyr_Ser-Thr"/>
    <property type="match status" value="1"/>
</dbReference>
<feature type="compositionally biased region" description="Pro residues" evidence="13">
    <location>
        <begin position="752"/>
        <end position="770"/>
    </location>
</feature>
<comment type="similarity">
    <text evidence="12">Belongs to the protein kinase superfamily. Tyr protein kinase family.</text>
</comment>
<evidence type="ECO:0000313" key="16">
    <source>
        <dbReference type="Proteomes" id="UP000050795"/>
    </source>
</evidence>
<reference evidence="17" key="2">
    <citation type="submission" date="2023-11" db="UniProtKB">
        <authorList>
            <consortium name="WormBaseParasite"/>
        </authorList>
    </citation>
    <scope>IDENTIFICATION</scope>
</reference>
<evidence type="ECO:0000256" key="9">
    <source>
        <dbReference type="ARBA" id="ARBA00051245"/>
    </source>
</evidence>
<dbReference type="Proteomes" id="UP000050795">
    <property type="component" value="Unassembled WGS sequence"/>
</dbReference>
<dbReference type="FunFam" id="1.10.510.10:FF:001512">
    <property type="entry name" value="Receptor tyrosine-protein kinase erbB-2"/>
    <property type="match status" value="1"/>
</dbReference>
<dbReference type="InterPro" id="IPR017441">
    <property type="entry name" value="Protein_kinase_ATP_BS"/>
</dbReference>
<feature type="region of interest" description="Disordered" evidence="13">
    <location>
        <begin position="961"/>
        <end position="989"/>
    </location>
</feature>
<dbReference type="InterPro" id="IPR036860">
    <property type="entry name" value="SH2_dom_sf"/>
</dbReference>
<dbReference type="EC" id="2.7.10.2" evidence="12"/>
<evidence type="ECO:0000256" key="13">
    <source>
        <dbReference type="SAM" id="MobiDB-lite"/>
    </source>
</evidence>
<feature type="domain" description="Protein kinase" evidence="15">
    <location>
        <begin position="299"/>
        <end position="538"/>
    </location>
</feature>
<keyword evidence="5 12" id="KW-0418">Kinase</keyword>
<name>A0AA85K7H5_TRIRE</name>
<dbReference type="PROSITE" id="PS00109">
    <property type="entry name" value="PROTEIN_KINASE_TYR"/>
    <property type="match status" value="1"/>
</dbReference>
<dbReference type="PRINTS" id="PR00109">
    <property type="entry name" value="TYRKINASE"/>
</dbReference>
<keyword evidence="2" id="KW-0728">SH3 domain</keyword>
<dbReference type="SMART" id="SM00219">
    <property type="entry name" value="TyrKc"/>
    <property type="match status" value="1"/>
</dbReference>
<evidence type="ECO:0000256" key="10">
    <source>
        <dbReference type="PROSITE-ProRule" id="PRU00191"/>
    </source>
</evidence>
<reference evidence="16" key="1">
    <citation type="submission" date="2022-06" db="EMBL/GenBank/DDBJ databases">
        <authorList>
            <person name="Berger JAMES D."/>
            <person name="Berger JAMES D."/>
        </authorList>
    </citation>
    <scope>NUCLEOTIDE SEQUENCE [LARGE SCALE GENOMIC DNA]</scope>
</reference>
<dbReference type="CDD" id="cd11850">
    <property type="entry name" value="SH3_Abl"/>
    <property type="match status" value="1"/>
</dbReference>
<accession>A0AA85K7H5</accession>
<feature type="compositionally biased region" description="Low complexity" evidence="13">
    <location>
        <begin position="771"/>
        <end position="783"/>
    </location>
</feature>
<feature type="compositionally biased region" description="Basic residues" evidence="13">
    <location>
        <begin position="696"/>
        <end position="706"/>
    </location>
</feature>
<evidence type="ECO:0000256" key="8">
    <source>
        <dbReference type="ARBA" id="ARBA00023137"/>
    </source>
</evidence>
<feature type="region of interest" description="Disordered" evidence="13">
    <location>
        <begin position="575"/>
        <end position="596"/>
    </location>
</feature>
<feature type="region of interest" description="Disordered" evidence="13">
    <location>
        <begin position="852"/>
        <end position="876"/>
    </location>
</feature>
<keyword evidence="4 11" id="KW-0547">Nucleotide-binding</keyword>
<evidence type="ECO:0000256" key="6">
    <source>
        <dbReference type="ARBA" id="ARBA00022840"/>
    </source>
</evidence>
<dbReference type="PROSITE" id="PS50001">
    <property type="entry name" value="SH2"/>
    <property type="match status" value="1"/>
</dbReference>
<dbReference type="GO" id="GO:0030182">
    <property type="term" value="P:neuron differentiation"/>
    <property type="evidence" value="ECO:0007669"/>
    <property type="project" value="UniProtKB-ARBA"/>
</dbReference>
<evidence type="ECO:0000313" key="17">
    <source>
        <dbReference type="WBParaSite" id="TREG1_75550.1"/>
    </source>
</evidence>
<evidence type="ECO:0000256" key="7">
    <source>
        <dbReference type="ARBA" id="ARBA00023136"/>
    </source>
</evidence>
<feature type="binding site" evidence="11">
    <location>
        <position position="328"/>
    </location>
    <ligand>
        <name>ATP</name>
        <dbReference type="ChEBI" id="CHEBI:30616"/>
    </ligand>
</feature>
<feature type="compositionally biased region" description="Polar residues" evidence="13">
    <location>
        <begin position="1024"/>
        <end position="1051"/>
    </location>
</feature>
<dbReference type="SUPFAM" id="SSF56112">
    <property type="entry name" value="Protein kinase-like (PK-like)"/>
    <property type="match status" value="1"/>
</dbReference>
<dbReference type="SMART" id="SM00252">
    <property type="entry name" value="SH2"/>
    <property type="match status" value="1"/>
</dbReference>
<evidence type="ECO:0000259" key="15">
    <source>
        <dbReference type="PROSITE" id="PS50011"/>
    </source>
</evidence>
<dbReference type="InterPro" id="IPR001245">
    <property type="entry name" value="Ser-Thr/Tyr_kinase_cat_dom"/>
</dbReference>
<feature type="compositionally biased region" description="Low complexity" evidence="13">
    <location>
        <begin position="965"/>
        <end position="989"/>
    </location>
</feature>
<comment type="subcellular location">
    <subcellularLocation>
        <location evidence="1">Endomembrane system</location>
    </subcellularLocation>
</comment>
<feature type="compositionally biased region" description="Low complexity" evidence="13">
    <location>
        <begin position="857"/>
        <end position="875"/>
    </location>
</feature>
<dbReference type="PRINTS" id="PR00401">
    <property type="entry name" value="SH2DOMAIN"/>
</dbReference>
<keyword evidence="7" id="KW-0472">Membrane</keyword>
<dbReference type="InterPro" id="IPR000980">
    <property type="entry name" value="SH2"/>
</dbReference>
<dbReference type="GO" id="GO:0050793">
    <property type="term" value="P:regulation of developmental process"/>
    <property type="evidence" value="ECO:0007669"/>
    <property type="project" value="UniProtKB-ARBA"/>
</dbReference>
<dbReference type="GO" id="GO:0012505">
    <property type="term" value="C:endomembrane system"/>
    <property type="evidence" value="ECO:0007669"/>
    <property type="project" value="UniProtKB-SubCell"/>
</dbReference>
<organism evidence="16 17">
    <name type="scientific">Trichobilharzia regenti</name>
    <name type="common">Nasal bird schistosome</name>
    <dbReference type="NCBI Taxonomy" id="157069"/>
    <lineage>
        <taxon>Eukaryota</taxon>
        <taxon>Metazoa</taxon>
        <taxon>Spiralia</taxon>
        <taxon>Lophotrochozoa</taxon>
        <taxon>Platyhelminthes</taxon>
        <taxon>Trematoda</taxon>
        <taxon>Digenea</taxon>
        <taxon>Strigeidida</taxon>
        <taxon>Schistosomatoidea</taxon>
        <taxon>Schistosomatidae</taxon>
        <taxon>Trichobilharzia</taxon>
    </lineage>
</organism>
<evidence type="ECO:0000256" key="3">
    <source>
        <dbReference type="ARBA" id="ARBA00022679"/>
    </source>
</evidence>
<dbReference type="SUPFAM" id="SSF55550">
    <property type="entry name" value="SH2 domain"/>
    <property type="match status" value="1"/>
</dbReference>
<dbReference type="GO" id="GO:0005524">
    <property type="term" value="F:ATP binding"/>
    <property type="evidence" value="ECO:0007669"/>
    <property type="project" value="UniProtKB-UniRule"/>
</dbReference>
<proteinExistence type="inferred from homology"/>
<evidence type="ECO:0000256" key="5">
    <source>
        <dbReference type="ARBA" id="ARBA00022777"/>
    </source>
</evidence>
<evidence type="ECO:0000259" key="14">
    <source>
        <dbReference type="PROSITE" id="PS50001"/>
    </source>
</evidence>
<dbReference type="InterPro" id="IPR008266">
    <property type="entry name" value="Tyr_kinase_AS"/>
</dbReference>
<evidence type="ECO:0000256" key="2">
    <source>
        <dbReference type="ARBA" id="ARBA00022443"/>
    </source>
</evidence>
<comment type="catalytic activity">
    <reaction evidence="9 12">
        <text>L-tyrosyl-[protein] + ATP = O-phospho-L-tyrosyl-[protein] + ADP + H(+)</text>
        <dbReference type="Rhea" id="RHEA:10596"/>
        <dbReference type="Rhea" id="RHEA-COMP:10136"/>
        <dbReference type="Rhea" id="RHEA-COMP:20101"/>
        <dbReference type="ChEBI" id="CHEBI:15378"/>
        <dbReference type="ChEBI" id="CHEBI:30616"/>
        <dbReference type="ChEBI" id="CHEBI:46858"/>
        <dbReference type="ChEBI" id="CHEBI:61978"/>
        <dbReference type="ChEBI" id="CHEBI:456216"/>
        <dbReference type="EC" id="2.7.10.2"/>
    </reaction>
</comment>
<feature type="compositionally biased region" description="Low complexity" evidence="13">
    <location>
        <begin position="1347"/>
        <end position="1369"/>
    </location>
</feature>
<feature type="region of interest" description="Disordered" evidence="13">
    <location>
        <begin position="1024"/>
        <end position="1054"/>
    </location>
</feature>
<feature type="compositionally biased region" description="Polar residues" evidence="13">
    <location>
        <begin position="718"/>
        <end position="735"/>
    </location>
</feature>
<evidence type="ECO:0000256" key="12">
    <source>
        <dbReference type="RuleBase" id="RU362096"/>
    </source>
</evidence>
<protein>
    <recommendedName>
        <fullName evidence="12">Tyrosine-protein kinase</fullName>
        <ecNumber evidence="12">2.7.10.2</ecNumber>
    </recommendedName>
</protein>
<feature type="region of interest" description="Disordered" evidence="13">
    <location>
        <begin position="907"/>
        <end position="945"/>
    </location>
</feature>
<dbReference type="GO" id="GO:0004715">
    <property type="term" value="F:non-membrane spanning protein tyrosine kinase activity"/>
    <property type="evidence" value="ECO:0007669"/>
    <property type="project" value="UniProtKB-EC"/>
</dbReference>
<keyword evidence="10" id="KW-0727">SH2 domain</keyword>
<dbReference type="InterPro" id="IPR050198">
    <property type="entry name" value="Non-receptor_tyrosine_kinases"/>
</dbReference>
<sequence>MGAQQTKERTRRPNQLKTDQDLQINTSTFLFQDLGSGSTLKGSTLVQSSKTNQFNDQVLVALYDFVSPSSLLEDQSQTRVEKGDHLHLFGYSADGDWADVECLRTNERVWIPTNYTSRAMTSHPSDPFINNHLNTGSTTPAGGGSITFQQKNNHEISYNGGVGGGCGGSQGSLAGVGLEAEKWYHGAIQRSYAEYLLNSGITGSFLVRESESHPGQLTISLRYEGQIWHYRIHRDEANLYFVIESNKFTSVSDLVRHHEKHSDGLACTLLYPAPKRDRTSSELRMDPGFDVREIDRTEIVMKHKLGSGQYGVVYEAVWKPYNVLVAVKTLKENVTVRDEFLEEARLMKSLRHPNLVTLLGACTREPPYYIVTEFMCNGNLLDYLRTQPRTEMTPSVLLHMATQVARGMAYLEQHNFIHRDLAARNCLVGRQHTIKVADFGLARCIERDLTYRAHEGAKFPIKWTAPEGLVYNIFSTKSDVWAFGVELQDVYVLLERGTRMLRPEGCPEQVYELMLQCWQWHPEQRPPFSDILNQLESMSTNSSIEEQIAMEFASSASNTTTSETGGDAYKLFRRPHNIFPRPPLPPRPPPQRRSTSCDYLLDENTESQSGDKIKDDCKSDLGIDGVLHKNIHSNNNNNNNNVNSNSNHKLLHGSIFTKNLKNPLSSKQLHIDDLSTDDFSCSTEKDLPFTTSGSLGRKRTAPRPPRRTTPVKPLNFLTDDNNATAVSSSTPTTFPINHWDDYNKSDFDNNMPPLPPPPEPIHAPPPPPTPSSSSSNQQSQQYPRVTTINSSNHLNSTSSMMTMPSIMSTSAVFPSSGPFSSRDPPSCDNSLTRSIYPDHPLPTHTIVSSPFTKQCQPSSKSLLPPKSINNNNNNNSDLVNKITSEIQSRNLMTTLNHSHGRRIVESSNHLPKEGKPSVHHHSTVASTDFQEELRDRLKQHSQQLKDWSVSKPGVVVAKAVSNKPSSANGSGSILSSNQDKINSKSSAVSNSSPYFTMPRLKTINSANSVGAGGGGSVVSKATAETNSVIPSTPDTKTEPSQHSTGGVIQSETRVEKSTPLPITNKVSTVVNTNASPKFHVKRLENVESSHDKLLSNLILQKRLSWTGPTDDNATSGSQKRSQRLLCLPTIFSTSSTALDEVTAFNSSNSNHCITPPTKTHLRKHLSYIVDRLEYLITCNVLNSDCPSGGGITSPMTTTTTITPTTAASTLSSSLSNSEHLIELADQLEACRSSCSTYIDQATCSARAKFNFRDRFACLQTFSSLLRSKKLDITYSINNGNNNNPSKTNKTNIALLKDVQNAIREIINDLNKLSEDDVNCSLANSQTIDPLPGHNKLNCTENLSIIDNNSNHNNKNSSSRSSNGSSSSSSTVRSATVFT</sequence>
<dbReference type="Gene3D" id="1.10.510.10">
    <property type="entry name" value="Transferase(Phosphotransferase) domain 1"/>
    <property type="match status" value="1"/>
</dbReference>
<feature type="compositionally biased region" description="Pro residues" evidence="13">
    <location>
        <begin position="580"/>
        <end position="591"/>
    </location>
</feature>
<dbReference type="PROSITE" id="PS00107">
    <property type="entry name" value="PROTEIN_KINASE_ATP"/>
    <property type="match status" value="1"/>
</dbReference>
<keyword evidence="8 12" id="KW-0829">Tyrosine-protein kinase</keyword>